<dbReference type="Proteomes" id="UP001171751">
    <property type="component" value="Unassembled WGS sequence"/>
</dbReference>
<dbReference type="InterPro" id="IPR009057">
    <property type="entry name" value="Homeodomain-like_sf"/>
</dbReference>
<dbReference type="PANTHER" id="PTHR43280">
    <property type="entry name" value="ARAC-FAMILY TRANSCRIPTIONAL REGULATOR"/>
    <property type="match status" value="1"/>
</dbReference>
<dbReference type="InterPro" id="IPR018062">
    <property type="entry name" value="HTH_AraC-typ_CS"/>
</dbReference>
<keyword evidence="3" id="KW-0804">Transcription</keyword>
<feature type="domain" description="HTH araC/xylS-type" evidence="4">
    <location>
        <begin position="145"/>
        <end position="243"/>
    </location>
</feature>
<protein>
    <submittedName>
        <fullName evidence="5">AraC family transcriptional regulator</fullName>
    </submittedName>
</protein>
<gene>
    <name evidence="5" type="ORF">Q4F26_04490</name>
</gene>
<dbReference type="AlphaFoldDB" id="A0AA43UCR1"/>
<dbReference type="PROSITE" id="PS00041">
    <property type="entry name" value="HTH_ARAC_FAMILY_1"/>
    <property type="match status" value="1"/>
</dbReference>
<dbReference type="PROSITE" id="PS01124">
    <property type="entry name" value="HTH_ARAC_FAMILY_2"/>
    <property type="match status" value="1"/>
</dbReference>
<dbReference type="Pfam" id="PF12833">
    <property type="entry name" value="HTH_18"/>
    <property type="match status" value="1"/>
</dbReference>
<dbReference type="EMBL" id="JAUNQW010000016">
    <property type="protein sequence ID" value="MDO5457585.1"/>
    <property type="molecule type" value="Genomic_DNA"/>
</dbReference>
<evidence type="ECO:0000259" key="4">
    <source>
        <dbReference type="PROSITE" id="PS01124"/>
    </source>
</evidence>
<evidence type="ECO:0000313" key="6">
    <source>
        <dbReference type="Proteomes" id="UP001171751"/>
    </source>
</evidence>
<organism evidence="5 6">
    <name type="scientific">Atopococcus tabaci</name>
    <dbReference type="NCBI Taxonomy" id="269774"/>
    <lineage>
        <taxon>Bacteria</taxon>
        <taxon>Bacillati</taxon>
        <taxon>Bacillota</taxon>
        <taxon>Bacilli</taxon>
        <taxon>Lactobacillales</taxon>
        <taxon>Carnobacteriaceae</taxon>
        <taxon>Atopococcus</taxon>
    </lineage>
</organism>
<accession>A0AA43UCR1</accession>
<reference evidence="5" key="1">
    <citation type="submission" date="2023-07" db="EMBL/GenBank/DDBJ databases">
        <title>Between Cages and Wild: Unraveling the Impact of Captivity on Animal Microbiomes and Antimicrobial Resistance.</title>
        <authorList>
            <person name="Schmartz G.P."/>
            <person name="Rehner J."/>
            <person name="Schuff M.J."/>
            <person name="Becker S.L."/>
            <person name="Kravczyk M."/>
            <person name="Gurevich A."/>
            <person name="Francke R."/>
            <person name="Mueller R."/>
            <person name="Keller V."/>
            <person name="Keller A."/>
        </authorList>
    </citation>
    <scope>NUCLEOTIDE SEQUENCE</scope>
    <source>
        <strain evidence="5">S39M_St_73</strain>
    </source>
</reference>
<keyword evidence="2" id="KW-0238">DNA-binding</keyword>
<dbReference type="Gene3D" id="1.10.10.60">
    <property type="entry name" value="Homeodomain-like"/>
    <property type="match status" value="2"/>
</dbReference>
<comment type="caution">
    <text evidence="5">The sequence shown here is derived from an EMBL/GenBank/DDBJ whole genome shotgun (WGS) entry which is preliminary data.</text>
</comment>
<proteinExistence type="predicted"/>
<evidence type="ECO:0000256" key="2">
    <source>
        <dbReference type="ARBA" id="ARBA00023125"/>
    </source>
</evidence>
<evidence type="ECO:0000313" key="5">
    <source>
        <dbReference type="EMBL" id="MDO5457585.1"/>
    </source>
</evidence>
<sequence>MTSGSNIDRSEYLKYLNEESANEDYMRMLDTSSAISIGDQEALKEITSLWYEMEQPLNDSPSDKLTDIEWFQFQMSVLNSYCRLSAEKGSLVRQSNYLISSKYNLLIERGQSIDYLKKYVFYEIFDDYCSAVKNLSTQNLSDVMIEIITYTNDHLTEDLTLPLIADEFDIHPVHLARKFKQETGLTFVEYIHCQRIELAKFLLYLDQYSLSETAYLSGFNSHSYFTKVFKKITGEKPSQFKKSISLIY</sequence>
<keyword evidence="6" id="KW-1185">Reference proteome</keyword>
<dbReference type="InterPro" id="IPR020449">
    <property type="entry name" value="Tscrpt_reg_AraC-type_HTH"/>
</dbReference>
<dbReference type="GO" id="GO:0003700">
    <property type="term" value="F:DNA-binding transcription factor activity"/>
    <property type="evidence" value="ECO:0007669"/>
    <property type="project" value="InterPro"/>
</dbReference>
<name>A0AA43UCR1_9LACT</name>
<dbReference type="PANTHER" id="PTHR43280:SF2">
    <property type="entry name" value="HTH-TYPE TRANSCRIPTIONAL REGULATOR EXSA"/>
    <property type="match status" value="1"/>
</dbReference>
<dbReference type="SUPFAM" id="SSF46689">
    <property type="entry name" value="Homeodomain-like"/>
    <property type="match status" value="2"/>
</dbReference>
<dbReference type="InterPro" id="IPR018060">
    <property type="entry name" value="HTH_AraC"/>
</dbReference>
<dbReference type="PRINTS" id="PR00032">
    <property type="entry name" value="HTHARAC"/>
</dbReference>
<evidence type="ECO:0000256" key="1">
    <source>
        <dbReference type="ARBA" id="ARBA00023015"/>
    </source>
</evidence>
<keyword evidence="1" id="KW-0805">Transcription regulation</keyword>
<dbReference type="SMART" id="SM00342">
    <property type="entry name" value="HTH_ARAC"/>
    <property type="match status" value="1"/>
</dbReference>
<dbReference type="GO" id="GO:0043565">
    <property type="term" value="F:sequence-specific DNA binding"/>
    <property type="evidence" value="ECO:0007669"/>
    <property type="project" value="InterPro"/>
</dbReference>
<evidence type="ECO:0000256" key="3">
    <source>
        <dbReference type="ARBA" id="ARBA00023163"/>
    </source>
</evidence>